<proteinExistence type="predicted"/>
<dbReference type="EMBL" id="JAVCWF010000001">
    <property type="protein sequence ID" value="MDQ7937113.1"/>
    <property type="molecule type" value="Genomic_DNA"/>
</dbReference>
<evidence type="ECO:0000313" key="2">
    <source>
        <dbReference type="Proteomes" id="UP001227831"/>
    </source>
</evidence>
<sequence length="278" mass="30244">MATYGNSQLTAAGLLLASRAASGQTKFKLTRTTSTAKDLSSTAVDAMTSLPNEVQTGSLTDNLVTRSSDHTIKTVEVLFTNRDLKAGYILNAIGIYAKEDGSNTEILYSVIKAKTAETIPSFADKVLLEFRLAVTVVVGQIENVTIDVKPTDLVTVTYLENQQTPVALGSTSFGVNTSKLDLNDYPRFKAWGYYNGAGIPQTTPYAGVPRMFEFTMTVDLLVNGQTMVPKFFLAQIKAALPDFDLTKFKTNRASDGKWMYLISEPATIGIECLNATFK</sequence>
<name>A0ABU1A9K0_9LACO</name>
<evidence type="ECO:0000313" key="1">
    <source>
        <dbReference type="EMBL" id="MDQ7937113.1"/>
    </source>
</evidence>
<organism evidence="1 2">
    <name type="scientific">Lactiplantibacillus brownii</name>
    <dbReference type="NCBI Taxonomy" id="3069269"/>
    <lineage>
        <taxon>Bacteria</taxon>
        <taxon>Bacillati</taxon>
        <taxon>Bacillota</taxon>
        <taxon>Bacilli</taxon>
        <taxon>Lactobacillales</taxon>
        <taxon>Lactobacillaceae</taxon>
        <taxon>Lactiplantibacillus</taxon>
    </lineage>
</organism>
<dbReference type="RefSeq" id="WP_308702888.1">
    <property type="nucleotide sequence ID" value="NZ_AP027463.1"/>
</dbReference>
<comment type="caution">
    <text evidence="1">The sequence shown here is derived from an EMBL/GenBank/DDBJ whole genome shotgun (WGS) entry which is preliminary data.</text>
</comment>
<protein>
    <submittedName>
        <fullName evidence="1">Uncharacterized protein</fullName>
    </submittedName>
</protein>
<accession>A0ABU1A9K0</accession>
<reference evidence="1 2" key="1">
    <citation type="journal article" date="2023" name="Int. J. Syst. Evol. Microbiol.">
        <title>Lactiplantibacillus brownii sp. nov., a novel psychrotolerant species isolated from sauerkraut.</title>
        <authorList>
            <person name="Heng Y.C."/>
            <person name="Silvaraju S."/>
            <person name="Lee J.K.Y."/>
            <person name="Kittelmann S."/>
        </authorList>
    </citation>
    <scope>NUCLEOTIDE SEQUENCE [LARGE SCALE GENOMIC DNA]</scope>
    <source>
        <strain evidence="1 2">WILCCON 0030</strain>
    </source>
</reference>
<gene>
    <name evidence="1" type="ORF">RA086_05660</name>
</gene>
<dbReference type="Proteomes" id="UP001227831">
    <property type="component" value="Unassembled WGS sequence"/>
</dbReference>
<keyword evidence="2" id="KW-1185">Reference proteome</keyword>